<sequence>MYDLLGLMWENEAFELGWITGLANIQEIRLPDYEDVRESPEGPNRLRLTMDACSLDSSGSASNNECYEYNVTVLNHFSNLFHPDVILMEEPSNVWASRWGQDAHVADFQSLVGKFQSAKIETFKLDTSSISDVKALCHDEEDEYDDWPQPPSMTIRCAMNLGPARNLCAFSNLRKFVAAQNAFFTIDKDLIVCELPASIEELGI</sequence>
<dbReference type="EMBL" id="CH445337">
    <property type="protein sequence ID" value="EAT83735.1"/>
    <property type="molecule type" value="Genomic_DNA"/>
</dbReference>
<dbReference type="VEuPathDB" id="FungiDB:JI435_085670"/>
<dbReference type="HOGENOM" id="CLU_1343685_0_0_1"/>
<evidence type="ECO:0000313" key="2">
    <source>
        <dbReference type="Proteomes" id="UP000001055"/>
    </source>
</evidence>
<dbReference type="GeneID" id="5975776"/>
<evidence type="ECO:0000313" key="1">
    <source>
        <dbReference type="EMBL" id="EAT83735.1"/>
    </source>
</evidence>
<dbReference type="AlphaFoldDB" id="Q0UI47"/>
<dbReference type="InParanoid" id="Q0UI47"/>
<proteinExistence type="predicted"/>
<dbReference type="KEGG" id="pno:SNOG_08567"/>
<gene>
    <name evidence="1" type="ORF">SNOG_08567</name>
</gene>
<organism evidence="1 2">
    <name type="scientific">Phaeosphaeria nodorum (strain SN15 / ATCC MYA-4574 / FGSC 10173)</name>
    <name type="common">Glume blotch fungus</name>
    <name type="synonym">Parastagonospora nodorum</name>
    <dbReference type="NCBI Taxonomy" id="321614"/>
    <lineage>
        <taxon>Eukaryota</taxon>
        <taxon>Fungi</taxon>
        <taxon>Dikarya</taxon>
        <taxon>Ascomycota</taxon>
        <taxon>Pezizomycotina</taxon>
        <taxon>Dothideomycetes</taxon>
        <taxon>Pleosporomycetidae</taxon>
        <taxon>Pleosporales</taxon>
        <taxon>Pleosporineae</taxon>
        <taxon>Phaeosphaeriaceae</taxon>
        <taxon>Parastagonospora</taxon>
    </lineage>
</organism>
<dbReference type="Proteomes" id="UP000001055">
    <property type="component" value="Unassembled WGS sequence"/>
</dbReference>
<reference evidence="2" key="1">
    <citation type="journal article" date="2007" name="Plant Cell">
        <title>Dothideomycete-plant interactions illuminated by genome sequencing and EST analysis of the wheat pathogen Stagonospora nodorum.</title>
        <authorList>
            <person name="Hane J.K."/>
            <person name="Lowe R.G."/>
            <person name="Solomon P.S."/>
            <person name="Tan K.C."/>
            <person name="Schoch C.L."/>
            <person name="Spatafora J.W."/>
            <person name="Crous P.W."/>
            <person name="Kodira C."/>
            <person name="Birren B.W."/>
            <person name="Galagan J.E."/>
            <person name="Torriani S.F."/>
            <person name="McDonald B.A."/>
            <person name="Oliver R.P."/>
        </authorList>
    </citation>
    <scope>NUCLEOTIDE SEQUENCE [LARGE SCALE GENOMIC DNA]</scope>
    <source>
        <strain evidence="2">SN15 / ATCC MYA-4574 / FGSC 10173</strain>
    </source>
</reference>
<dbReference type="RefSeq" id="XP_001798877.1">
    <property type="nucleotide sequence ID" value="XM_001798825.1"/>
</dbReference>
<protein>
    <submittedName>
        <fullName evidence="1">Uncharacterized protein</fullName>
    </submittedName>
</protein>
<accession>Q0UI47</accession>
<name>Q0UI47_PHANO</name>